<dbReference type="Gene3D" id="1.10.10.10">
    <property type="entry name" value="Winged helix-like DNA-binding domain superfamily/Winged helix DNA-binding domain"/>
    <property type="match status" value="1"/>
</dbReference>
<evidence type="ECO:0000259" key="1">
    <source>
        <dbReference type="SMART" id="SM00421"/>
    </source>
</evidence>
<sequence length="66" mass="7329">MLKSIYELTPSEIRLAESIVDGLTPAEAANRFHVSVNTTRSQLRALFAKTDTQRQAELVRLLSGLT</sequence>
<dbReference type="GO" id="GO:0006355">
    <property type="term" value="P:regulation of DNA-templated transcription"/>
    <property type="evidence" value="ECO:0007669"/>
    <property type="project" value="InterPro"/>
</dbReference>
<comment type="caution">
    <text evidence="2">The sequence shown here is derived from an EMBL/GenBank/DDBJ whole genome shotgun (WGS) entry which is preliminary data.</text>
</comment>
<protein>
    <recommendedName>
        <fullName evidence="1">HTH luxR-type domain-containing protein</fullName>
    </recommendedName>
</protein>
<evidence type="ECO:0000313" key="3">
    <source>
        <dbReference type="Proteomes" id="UP000191110"/>
    </source>
</evidence>
<feature type="domain" description="HTH luxR-type" evidence="1">
    <location>
        <begin position="5"/>
        <end position="62"/>
    </location>
</feature>
<dbReference type="SUPFAM" id="SSF46894">
    <property type="entry name" value="C-terminal effector domain of the bipartite response regulators"/>
    <property type="match status" value="1"/>
</dbReference>
<gene>
    <name evidence="2" type="ORF">BOW53_12445</name>
</gene>
<dbReference type="SMART" id="SM00421">
    <property type="entry name" value="HTH_LUXR"/>
    <property type="match status" value="1"/>
</dbReference>
<name>A0A1T2L275_9GAMM</name>
<proteinExistence type="predicted"/>
<dbReference type="InterPro" id="IPR000792">
    <property type="entry name" value="Tscrpt_reg_LuxR_C"/>
</dbReference>
<evidence type="ECO:0000313" key="2">
    <source>
        <dbReference type="EMBL" id="OOZ39189.1"/>
    </source>
</evidence>
<dbReference type="OrthoDB" id="5497412at2"/>
<dbReference type="EMBL" id="MPRL01000057">
    <property type="protein sequence ID" value="OOZ39189.1"/>
    <property type="molecule type" value="Genomic_DNA"/>
</dbReference>
<keyword evidence="3" id="KW-1185">Reference proteome</keyword>
<accession>A0A1T2L275</accession>
<dbReference type="InterPro" id="IPR036388">
    <property type="entry name" value="WH-like_DNA-bd_sf"/>
</dbReference>
<organism evidence="2 3">
    <name type="scientific">Solemya pervernicosa gill symbiont</name>
    <dbReference type="NCBI Taxonomy" id="642797"/>
    <lineage>
        <taxon>Bacteria</taxon>
        <taxon>Pseudomonadati</taxon>
        <taxon>Pseudomonadota</taxon>
        <taxon>Gammaproteobacteria</taxon>
        <taxon>sulfur-oxidizing symbionts</taxon>
    </lineage>
</organism>
<dbReference type="AlphaFoldDB" id="A0A1T2L275"/>
<dbReference type="RefSeq" id="WP_078484410.1">
    <property type="nucleotide sequence ID" value="NZ_MPRL01000057.1"/>
</dbReference>
<dbReference type="InterPro" id="IPR016032">
    <property type="entry name" value="Sig_transdc_resp-reg_C-effctor"/>
</dbReference>
<dbReference type="GO" id="GO:0003677">
    <property type="term" value="F:DNA binding"/>
    <property type="evidence" value="ECO:0007669"/>
    <property type="project" value="InterPro"/>
</dbReference>
<dbReference type="Proteomes" id="UP000191110">
    <property type="component" value="Unassembled WGS sequence"/>
</dbReference>
<reference evidence="2 3" key="1">
    <citation type="submission" date="2016-11" db="EMBL/GenBank/DDBJ databases">
        <title>Mixed transmission modes and dynamic genome evolution in an obligate animal-bacterial symbiosis.</title>
        <authorList>
            <person name="Russell S.L."/>
            <person name="Corbett-Detig R.B."/>
            <person name="Cavanaugh C.M."/>
        </authorList>
    </citation>
    <scope>NUCLEOTIDE SEQUENCE [LARGE SCALE GENOMIC DNA]</scope>
    <source>
        <strain evidence="2">Sveles-Q1</strain>
    </source>
</reference>